<dbReference type="InterPro" id="IPR022634">
    <property type="entry name" value="DNA_polIII_beta_N"/>
</dbReference>
<evidence type="ECO:0000256" key="3">
    <source>
        <dbReference type="ARBA" id="ARBA00022490"/>
    </source>
</evidence>
<comment type="caution">
    <text evidence="12">The sequence shown here is derived from an EMBL/GenBank/DDBJ whole genome shotgun (WGS) entry which is preliminary data.</text>
</comment>
<evidence type="ECO:0000256" key="4">
    <source>
        <dbReference type="ARBA" id="ARBA00022679"/>
    </source>
</evidence>
<organism evidence="12">
    <name type="scientific">Caldilinea aerophila</name>
    <dbReference type="NCBI Taxonomy" id="133453"/>
    <lineage>
        <taxon>Bacteria</taxon>
        <taxon>Bacillati</taxon>
        <taxon>Chloroflexota</taxon>
        <taxon>Caldilineae</taxon>
        <taxon>Caldilineales</taxon>
        <taxon>Caldilineaceae</taxon>
        <taxon>Caldilinea</taxon>
    </lineage>
</organism>
<dbReference type="InterPro" id="IPR022635">
    <property type="entry name" value="DNA_polIII_beta_C"/>
</dbReference>
<dbReference type="PANTHER" id="PTHR30478">
    <property type="entry name" value="DNA POLYMERASE III SUBUNIT BETA"/>
    <property type="match status" value="1"/>
</dbReference>
<keyword evidence="4 12" id="KW-0808">Transferase</keyword>
<dbReference type="Gene3D" id="3.10.150.10">
    <property type="entry name" value="DNA Polymerase III, subunit A, domain 2"/>
    <property type="match status" value="1"/>
</dbReference>
<dbReference type="Pfam" id="PF00712">
    <property type="entry name" value="DNA_pol3_beta"/>
    <property type="match status" value="1"/>
</dbReference>
<keyword evidence="8" id="KW-0238">DNA-binding</keyword>
<keyword evidence="6" id="KW-0235">DNA replication</keyword>
<dbReference type="InterPro" id="IPR001001">
    <property type="entry name" value="DNA_polIII_beta"/>
</dbReference>
<dbReference type="Pfam" id="PF02767">
    <property type="entry name" value="DNA_pol3_beta_2"/>
    <property type="match status" value="1"/>
</dbReference>
<keyword evidence="3" id="KW-0963">Cytoplasm</keyword>
<evidence type="ECO:0000259" key="9">
    <source>
        <dbReference type="Pfam" id="PF00712"/>
    </source>
</evidence>
<feature type="domain" description="DNA polymerase III beta sliding clamp central" evidence="10">
    <location>
        <begin position="162"/>
        <end position="291"/>
    </location>
</feature>
<dbReference type="PANTHER" id="PTHR30478:SF0">
    <property type="entry name" value="BETA SLIDING CLAMP"/>
    <property type="match status" value="1"/>
</dbReference>
<evidence type="ECO:0000256" key="1">
    <source>
        <dbReference type="ARBA" id="ARBA00004496"/>
    </source>
</evidence>
<evidence type="ECO:0000256" key="5">
    <source>
        <dbReference type="ARBA" id="ARBA00022695"/>
    </source>
</evidence>
<dbReference type="Gene3D" id="3.70.10.10">
    <property type="match status" value="1"/>
</dbReference>
<feature type="domain" description="DNA polymerase III beta sliding clamp C-terminal" evidence="11">
    <location>
        <begin position="294"/>
        <end position="420"/>
    </location>
</feature>
<name>A0A7C1FG38_9CHLR</name>
<dbReference type="GO" id="GO:0006271">
    <property type="term" value="P:DNA strand elongation involved in DNA replication"/>
    <property type="evidence" value="ECO:0007669"/>
    <property type="project" value="TreeGrafter"/>
</dbReference>
<dbReference type="SUPFAM" id="SSF55979">
    <property type="entry name" value="DNA clamp"/>
    <property type="match status" value="3"/>
</dbReference>
<protein>
    <submittedName>
        <fullName evidence="12">DNA polymerase III subunit beta</fullName>
        <ecNumber evidence="12">2.7.7.7</ecNumber>
    </submittedName>
</protein>
<dbReference type="GO" id="GO:0003887">
    <property type="term" value="F:DNA-directed DNA polymerase activity"/>
    <property type="evidence" value="ECO:0007669"/>
    <property type="project" value="UniProtKB-KW"/>
</dbReference>
<accession>A0A7C1FG38</accession>
<evidence type="ECO:0000256" key="6">
    <source>
        <dbReference type="ARBA" id="ARBA00022705"/>
    </source>
</evidence>
<evidence type="ECO:0000259" key="11">
    <source>
        <dbReference type="Pfam" id="PF02768"/>
    </source>
</evidence>
<dbReference type="SMART" id="SM00480">
    <property type="entry name" value="POL3Bc"/>
    <property type="match status" value="1"/>
</dbReference>
<comment type="subcellular location">
    <subcellularLocation>
        <location evidence="1">Cytoplasm</location>
    </subcellularLocation>
</comment>
<dbReference type="NCBIfam" id="TIGR00663">
    <property type="entry name" value="dnan"/>
    <property type="match status" value="1"/>
</dbReference>
<dbReference type="GO" id="GO:0009360">
    <property type="term" value="C:DNA polymerase III complex"/>
    <property type="evidence" value="ECO:0007669"/>
    <property type="project" value="InterPro"/>
</dbReference>
<dbReference type="AlphaFoldDB" id="A0A7C1FG38"/>
<dbReference type="InterPro" id="IPR046938">
    <property type="entry name" value="DNA_clamp_sf"/>
</dbReference>
<dbReference type="CDD" id="cd00140">
    <property type="entry name" value="beta_clamp"/>
    <property type="match status" value="1"/>
</dbReference>
<evidence type="ECO:0000259" key="10">
    <source>
        <dbReference type="Pfam" id="PF02767"/>
    </source>
</evidence>
<dbReference type="EC" id="2.7.7.7" evidence="12"/>
<evidence type="ECO:0000256" key="8">
    <source>
        <dbReference type="ARBA" id="ARBA00023125"/>
    </source>
</evidence>
<feature type="domain" description="DNA polymerase III beta sliding clamp N-terminal" evidence="9">
    <location>
        <begin position="25"/>
        <end position="142"/>
    </location>
</feature>
<evidence type="ECO:0000313" key="12">
    <source>
        <dbReference type="EMBL" id="HDX30876.1"/>
    </source>
</evidence>
<dbReference type="GO" id="GO:0005737">
    <property type="term" value="C:cytoplasm"/>
    <property type="evidence" value="ECO:0007669"/>
    <property type="project" value="UniProtKB-SubCell"/>
</dbReference>
<dbReference type="EMBL" id="DSMG01000057">
    <property type="protein sequence ID" value="HDX30876.1"/>
    <property type="molecule type" value="Genomic_DNA"/>
</dbReference>
<dbReference type="Pfam" id="PF02768">
    <property type="entry name" value="DNA_pol3_beta_3"/>
    <property type="match status" value="1"/>
</dbReference>
<proteinExistence type="inferred from homology"/>
<dbReference type="GO" id="GO:0003677">
    <property type="term" value="F:DNA binding"/>
    <property type="evidence" value="ECO:0007669"/>
    <property type="project" value="UniProtKB-KW"/>
</dbReference>
<evidence type="ECO:0000256" key="7">
    <source>
        <dbReference type="ARBA" id="ARBA00022932"/>
    </source>
</evidence>
<reference evidence="12" key="1">
    <citation type="journal article" date="2020" name="mSystems">
        <title>Genome- and Community-Level Interaction Insights into Carbon Utilization and Element Cycling Functions of Hydrothermarchaeota in Hydrothermal Sediment.</title>
        <authorList>
            <person name="Zhou Z."/>
            <person name="Liu Y."/>
            <person name="Xu W."/>
            <person name="Pan J."/>
            <person name="Luo Z.H."/>
            <person name="Li M."/>
        </authorList>
    </citation>
    <scope>NUCLEOTIDE SEQUENCE [LARGE SCALE GENOMIC DNA]</scope>
    <source>
        <strain evidence="12">SpSt-289</strain>
    </source>
</reference>
<keyword evidence="7" id="KW-0239">DNA-directed DNA polymerase</keyword>
<keyword evidence="5 12" id="KW-0548">Nucleotidyltransferase</keyword>
<sequence length="424" mass="46220">MQLCNVGCHQVIKKIAREAEDLVRVSCLQEHLAKGLSIVGRAVSARSTMPILGNILIEANDNQLRLAATNLEIGVICWIDARVEDTGAITVPARLLTEFVNSLPPERIDMELAVRTQTLHLRCASVEANLKGIDAANFPIIPTFETLTADPDIAALQIELGSAGLRKMIDQVVFAASTDESRPTLTGVEVTFKEGRLTMAATDGYRLSVRSAAVEGRLPATPVTVIVPARSLSELARISADADESRPVQVFVTQERNQILFQVWGKSGESRGGAFQRVELVSQLIDARFPDYRAIIPKTYNTRTVVDTAALLKAVRVAYLFARDNANIVRIKIQPANGVNPGHVSLAATSAEMGDSVNELDAMVEGEDLEISFNAKYLIDVLSQIEEPQVVIETTQPTRPGMIRPLGVGEDEFLHVVMPMHPTR</sequence>
<dbReference type="InterPro" id="IPR022637">
    <property type="entry name" value="DNA_polIII_beta_cen"/>
</dbReference>
<dbReference type="GO" id="GO:0008408">
    <property type="term" value="F:3'-5' exonuclease activity"/>
    <property type="evidence" value="ECO:0007669"/>
    <property type="project" value="InterPro"/>
</dbReference>
<comment type="similarity">
    <text evidence="2">Belongs to the beta sliding clamp family.</text>
</comment>
<gene>
    <name evidence="12" type="primary">dnaN</name>
    <name evidence="12" type="ORF">ENQ20_05210</name>
</gene>
<evidence type="ECO:0000256" key="2">
    <source>
        <dbReference type="ARBA" id="ARBA00010752"/>
    </source>
</evidence>